<evidence type="ECO:0000313" key="3">
    <source>
        <dbReference type="Proteomes" id="UP000765509"/>
    </source>
</evidence>
<sequence length="163" mass="18648">MVQRSQRRGVGNMPKPMARGHELLLTHQELSWSGEHHRNLRRIDPIGLQRQDQNDKELFEEPKSFIHRPEEAVGNDSRFGERRPSGVYHPQTSSRNVQRQAQGTSEEAERSQKPSRLGKRQRQLEKTLPTRVQDPQIGAFSSGQCFQFGQNPYGLHSQGAGKD</sequence>
<dbReference type="AlphaFoldDB" id="A0A9Q3D594"/>
<dbReference type="EMBL" id="AVOT02012374">
    <property type="protein sequence ID" value="MBW0494042.1"/>
    <property type="molecule type" value="Genomic_DNA"/>
</dbReference>
<proteinExistence type="predicted"/>
<feature type="compositionally biased region" description="Polar residues" evidence="1">
    <location>
        <begin position="90"/>
        <end position="105"/>
    </location>
</feature>
<organism evidence="2 3">
    <name type="scientific">Austropuccinia psidii MF-1</name>
    <dbReference type="NCBI Taxonomy" id="1389203"/>
    <lineage>
        <taxon>Eukaryota</taxon>
        <taxon>Fungi</taxon>
        <taxon>Dikarya</taxon>
        <taxon>Basidiomycota</taxon>
        <taxon>Pucciniomycotina</taxon>
        <taxon>Pucciniomycetes</taxon>
        <taxon>Pucciniales</taxon>
        <taxon>Sphaerophragmiaceae</taxon>
        <taxon>Austropuccinia</taxon>
    </lineage>
</organism>
<evidence type="ECO:0000256" key="1">
    <source>
        <dbReference type="SAM" id="MobiDB-lite"/>
    </source>
</evidence>
<keyword evidence="3" id="KW-1185">Reference proteome</keyword>
<gene>
    <name evidence="2" type="ORF">O181_033757</name>
</gene>
<reference evidence="2" key="1">
    <citation type="submission" date="2021-03" db="EMBL/GenBank/DDBJ databases">
        <title>Draft genome sequence of rust myrtle Austropuccinia psidii MF-1, a brazilian biotype.</title>
        <authorList>
            <person name="Quecine M.C."/>
            <person name="Pachon D.M.R."/>
            <person name="Bonatelli M.L."/>
            <person name="Correr F.H."/>
            <person name="Franceschini L.M."/>
            <person name="Leite T.F."/>
            <person name="Margarido G.R.A."/>
            <person name="Almeida C.A."/>
            <person name="Ferrarezi J.A."/>
            <person name="Labate C.A."/>
        </authorList>
    </citation>
    <scope>NUCLEOTIDE SEQUENCE</scope>
    <source>
        <strain evidence="2">MF-1</strain>
    </source>
</reference>
<feature type="compositionally biased region" description="Basic and acidic residues" evidence="1">
    <location>
        <begin position="52"/>
        <end position="71"/>
    </location>
</feature>
<feature type="region of interest" description="Disordered" evidence="1">
    <location>
        <begin position="43"/>
        <end position="136"/>
    </location>
</feature>
<comment type="caution">
    <text evidence="2">The sequence shown here is derived from an EMBL/GenBank/DDBJ whole genome shotgun (WGS) entry which is preliminary data.</text>
</comment>
<name>A0A9Q3D594_9BASI</name>
<protein>
    <submittedName>
        <fullName evidence="2">Uncharacterized protein</fullName>
    </submittedName>
</protein>
<accession>A0A9Q3D594</accession>
<evidence type="ECO:0000313" key="2">
    <source>
        <dbReference type="EMBL" id="MBW0494042.1"/>
    </source>
</evidence>
<dbReference type="Proteomes" id="UP000765509">
    <property type="component" value="Unassembled WGS sequence"/>
</dbReference>